<keyword evidence="6" id="KW-1185">Reference proteome</keyword>
<evidence type="ECO:0000256" key="2">
    <source>
        <dbReference type="ARBA" id="ARBA00022676"/>
    </source>
</evidence>
<dbReference type="PANTHER" id="PTHR43685:SF5">
    <property type="entry name" value="GLYCOSYLTRANSFERASE EPSE-RELATED"/>
    <property type="match status" value="1"/>
</dbReference>
<gene>
    <name evidence="5" type="ORF">ACFOX0_13925</name>
</gene>
<accession>A0ABV8KLM6</accession>
<dbReference type="InterPro" id="IPR001173">
    <property type="entry name" value="Glyco_trans_2-like"/>
</dbReference>
<dbReference type="SUPFAM" id="SSF53448">
    <property type="entry name" value="Nucleotide-diphospho-sugar transferases"/>
    <property type="match status" value="1"/>
</dbReference>
<keyword evidence="3" id="KW-0808">Transferase</keyword>
<dbReference type="EMBL" id="JBHSBN010000008">
    <property type="protein sequence ID" value="MFC4107019.1"/>
    <property type="molecule type" value="Genomic_DNA"/>
</dbReference>
<comment type="similarity">
    <text evidence="1">Belongs to the glycosyltransferase 2 family.</text>
</comment>
<dbReference type="Gene3D" id="3.90.550.10">
    <property type="entry name" value="Spore Coat Polysaccharide Biosynthesis Protein SpsA, Chain A"/>
    <property type="match status" value="1"/>
</dbReference>
<proteinExistence type="inferred from homology"/>
<evidence type="ECO:0000313" key="5">
    <source>
        <dbReference type="EMBL" id="MFC4107019.1"/>
    </source>
</evidence>
<dbReference type="InterPro" id="IPR029044">
    <property type="entry name" value="Nucleotide-diphossugar_trans"/>
</dbReference>
<evidence type="ECO:0000256" key="3">
    <source>
        <dbReference type="ARBA" id="ARBA00022679"/>
    </source>
</evidence>
<protein>
    <submittedName>
        <fullName evidence="5">Glycosyltransferase family 2 protein</fullName>
    </submittedName>
</protein>
<dbReference type="InterPro" id="IPR050834">
    <property type="entry name" value="Glycosyltransf_2"/>
</dbReference>
<comment type="caution">
    <text evidence="5">The sequence shown here is derived from an EMBL/GenBank/DDBJ whole genome shotgun (WGS) entry which is preliminary data.</text>
</comment>
<dbReference type="Proteomes" id="UP001595868">
    <property type="component" value="Unassembled WGS sequence"/>
</dbReference>
<name>A0ABV8KLM6_9ACTN</name>
<feature type="domain" description="Glycosyltransferase 2-like" evidence="4">
    <location>
        <begin position="17"/>
        <end position="145"/>
    </location>
</feature>
<evidence type="ECO:0000313" key="6">
    <source>
        <dbReference type="Proteomes" id="UP001595868"/>
    </source>
</evidence>
<dbReference type="RefSeq" id="WP_377545516.1">
    <property type="nucleotide sequence ID" value="NZ_JBHSBN010000008.1"/>
</dbReference>
<dbReference type="Pfam" id="PF00535">
    <property type="entry name" value="Glycos_transf_2"/>
    <property type="match status" value="1"/>
</dbReference>
<dbReference type="PANTHER" id="PTHR43685">
    <property type="entry name" value="GLYCOSYLTRANSFERASE"/>
    <property type="match status" value="1"/>
</dbReference>
<evidence type="ECO:0000256" key="1">
    <source>
        <dbReference type="ARBA" id="ARBA00006739"/>
    </source>
</evidence>
<organism evidence="5 6">
    <name type="scientific">Micromonospora zhanjiangensis</name>
    <dbReference type="NCBI Taxonomy" id="1522057"/>
    <lineage>
        <taxon>Bacteria</taxon>
        <taxon>Bacillati</taxon>
        <taxon>Actinomycetota</taxon>
        <taxon>Actinomycetes</taxon>
        <taxon>Micromonosporales</taxon>
        <taxon>Micromonosporaceae</taxon>
        <taxon>Micromonospora</taxon>
    </lineage>
</organism>
<evidence type="ECO:0000259" key="4">
    <source>
        <dbReference type="Pfam" id="PF00535"/>
    </source>
</evidence>
<sequence>MVTRIRPRPLTTRPTVSVVIPCYNYGHYLPECVHSVLSQSGVEVDVLIVDDASPDGSAEVARELSADPRVRLIAHRENRGHIATYNEGLAAVDGEYVVLLSADDLLSPGSLARSTALLAALPDTAFVYGFSAGFADRPPKPRLRPTSWSVWTGPQWLAENLALATNPVATPEVVMRTAVLRKLVGYDARVPHGADFLLWLRAATRGAVGRVNGADQAYYRIHGENMHVQQFGGMLRDVRERRRVFEILFTEDGDRIAGSDRLHDTARAALAREALAVACRSYRLGRAGAEPSGESAELAALATSLSGEARASREWRRYARQVDGARPPRLPLPVREFTDRVEHRLRWGRWRRTGIRV</sequence>
<reference evidence="6" key="1">
    <citation type="journal article" date="2019" name="Int. J. Syst. Evol. Microbiol.">
        <title>The Global Catalogue of Microorganisms (GCM) 10K type strain sequencing project: providing services to taxonomists for standard genome sequencing and annotation.</title>
        <authorList>
            <consortium name="The Broad Institute Genomics Platform"/>
            <consortium name="The Broad Institute Genome Sequencing Center for Infectious Disease"/>
            <person name="Wu L."/>
            <person name="Ma J."/>
        </authorList>
    </citation>
    <scope>NUCLEOTIDE SEQUENCE [LARGE SCALE GENOMIC DNA]</scope>
    <source>
        <strain evidence="6">2902at01</strain>
    </source>
</reference>
<keyword evidence="2" id="KW-0328">Glycosyltransferase</keyword>